<dbReference type="KEGG" id="scw:TU94_03015"/>
<dbReference type="PANTHER" id="PTHR43775:SF51">
    <property type="entry name" value="INACTIVE PHENOLPHTHIOCEROL SYNTHESIS POLYKETIDE SYNTHASE TYPE I PKS1-RELATED"/>
    <property type="match status" value="1"/>
</dbReference>
<dbReference type="SUPFAM" id="SSF53901">
    <property type="entry name" value="Thiolase-like"/>
    <property type="match status" value="1"/>
</dbReference>
<protein>
    <submittedName>
        <fullName evidence="3">Uncharacterized protein</fullName>
    </submittedName>
</protein>
<keyword evidence="5" id="KW-1185">Reference proteome</keyword>
<reference evidence="3 5" key="1">
    <citation type="submission" date="2015-02" db="EMBL/GenBank/DDBJ databases">
        <title>Genome sequence of thermotolerant Streptomyces cyaneogriseus subsp. Noncyanogenus NMWT1, the producer of nematocidal antibiotics nemadectin.</title>
        <authorList>
            <person name="Wang H."/>
            <person name="Li C."/>
            <person name="Xiang W."/>
            <person name="Wang X."/>
        </authorList>
    </citation>
    <scope>NUCLEOTIDE SEQUENCE [LARGE SCALE GENOMIC DNA]</scope>
    <source>
        <strain evidence="3 5">NMWT 1</strain>
    </source>
</reference>
<evidence type="ECO:0000256" key="2">
    <source>
        <dbReference type="ARBA" id="ARBA00023268"/>
    </source>
</evidence>
<dbReference type="InterPro" id="IPR016039">
    <property type="entry name" value="Thiolase-like"/>
</dbReference>
<keyword evidence="2" id="KW-0511">Multifunctional enzyme</keyword>
<accession>A0A0C5FSJ6</accession>
<gene>
    <name evidence="3" type="ORF">TU94_03010</name>
    <name evidence="4" type="ORF">TU94_03015</name>
</gene>
<organism evidence="3 5">
    <name type="scientific">Streptomyces cyaneogriseus subsp. noncyanogenus</name>
    <dbReference type="NCBI Taxonomy" id="477245"/>
    <lineage>
        <taxon>Bacteria</taxon>
        <taxon>Bacillati</taxon>
        <taxon>Actinomycetota</taxon>
        <taxon>Actinomycetes</taxon>
        <taxon>Kitasatosporales</taxon>
        <taxon>Streptomycetaceae</taxon>
        <taxon>Streptomyces</taxon>
    </lineage>
</organism>
<evidence type="ECO:0000313" key="4">
    <source>
        <dbReference type="EMBL" id="AJP00634.1"/>
    </source>
</evidence>
<dbReference type="PATRIC" id="fig|477245.3.peg.668"/>
<dbReference type="HOGENOM" id="CLU_2332331_0_0_11"/>
<evidence type="ECO:0000256" key="1">
    <source>
        <dbReference type="ARBA" id="ARBA00022679"/>
    </source>
</evidence>
<dbReference type="STRING" id="477245.TU94_03010"/>
<proteinExistence type="predicted"/>
<dbReference type="KEGG" id="scw:TU94_03010"/>
<dbReference type="Proteomes" id="UP000032234">
    <property type="component" value="Chromosome"/>
</dbReference>
<evidence type="ECO:0000313" key="3">
    <source>
        <dbReference type="EMBL" id="AJP00633.1"/>
    </source>
</evidence>
<dbReference type="EMBL" id="CP010849">
    <property type="protein sequence ID" value="AJP00633.1"/>
    <property type="molecule type" value="Genomic_DNA"/>
</dbReference>
<dbReference type="EMBL" id="CP010849">
    <property type="protein sequence ID" value="AJP00634.1"/>
    <property type="molecule type" value="Genomic_DNA"/>
</dbReference>
<keyword evidence="1" id="KW-0808">Transferase</keyword>
<name>A0A0C5FSJ6_9ACTN</name>
<dbReference type="Gene3D" id="3.40.47.10">
    <property type="match status" value="1"/>
</dbReference>
<dbReference type="GO" id="GO:0004312">
    <property type="term" value="F:fatty acid synthase activity"/>
    <property type="evidence" value="ECO:0007669"/>
    <property type="project" value="TreeGrafter"/>
</dbReference>
<evidence type="ECO:0000313" key="5">
    <source>
        <dbReference type="Proteomes" id="UP000032234"/>
    </source>
</evidence>
<dbReference type="InterPro" id="IPR050091">
    <property type="entry name" value="PKS_NRPS_Biosynth_Enz"/>
</dbReference>
<dbReference type="AlphaFoldDB" id="A0A0C5FSJ6"/>
<dbReference type="GO" id="GO:0006633">
    <property type="term" value="P:fatty acid biosynthetic process"/>
    <property type="evidence" value="ECO:0007669"/>
    <property type="project" value="TreeGrafter"/>
</dbReference>
<sequence>MVIKLVMAMRHGVVPATLHVDGPTPAVDWSAGSVERVTEARPWPETGRPRRAAVSSFGVITSYSIHYTKVYEYEVFPVFASAFDRITSYNVCYTKLLW</sequence>
<dbReference type="PANTHER" id="PTHR43775">
    <property type="entry name" value="FATTY ACID SYNTHASE"/>
    <property type="match status" value="1"/>
</dbReference>